<dbReference type="KEGG" id="azm:DM194_27625"/>
<dbReference type="Pfam" id="PF09823">
    <property type="entry name" value="DUF2357"/>
    <property type="match status" value="1"/>
</dbReference>
<sequence length="540" mass="58874">METLYLSPAGGNGPYRVWPTPEPIPPGAVQEGGEHLIELRDADAADAAELYVEGVALRPLRCRDGRAARWAWSPGFSAGVAEAELRLRGRRISFSLETDPALRKLTRSDYDTMVGEVIGDTLALLAAGGHRRGFAAGTGGRVPPLVRLEYLRSRAHAVAEAVRAIDARPRRTLVAEETAEPYWKARTATGSEIVRSLASSRALRAADPAMLPAPLQGHLPEWIRRSTKRSSLDIPEHRDLLTSLRRWTGWLGATADLLAAEKSGDEEAGERRRGWAARLRVSARLLAELPGLPLFEGVREGTPRLGATPLFRHDPAYRRVFVLAREMELGIAPVFGGFLDLPLVRTYDIYELWVFLRLVRTVGEVLGTAPDVSALFRGSRDGIELATGSASVQIGSVAVAYQLPFREYWDAADGRGSMSREMIPDVVLASSRTGRVVALDAKYRVGRDLNAALDSAHMYRDALVATDAGGNRTPLLTGSYLVTPYAASPAGNWKETPMPDRLLHPDYRARHGFGAWTMRPGMSGADLRSTAGALVRLVEP</sequence>
<accession>A0A2U9SGZ3</accession>
<evidence type="ECO:0000313" key="3">
    <source>
        <dbReference type="Proteomes" id="UP000249605"/>
    </source>
</evidence>
<feature type="domain" description="DUF2357" evidence="1">
    <location>
        <begin position="78"/>
        <end position="301"/>
    </location>
</feature>
<reference evidence="2 3" key="1">
    <citation type="submission" date="2018-06" db="EMBL/GenBank/DDBJ databases">
        <title>Complete genome sequencing of Azospirillum sp. M2T2B2.</title>
        <authorList>
            <person name="Heo J."/>
            <person name="Kim S.-J."/>
            <person name="Kwon S.-W."/>
            <person name="Anandham R."/>
        </authorList>
    </citation>
    <scope>NUCLEOTIDE SEQUENCE [LARGE SCALE GENOMIC DNA]</scope>
    <source>
        <strain evidence="2 3">M2T2B2</strain>
        <plasmid evidence="2 3">unnamed6</plasmid>
    </source>
</reference>
<protein>
    <recommendedName>
        <fullName evidence="1">DUF2357 domain-containing protein</fullName>
    </recommendedName>
</protein>
<dbReference type="Pfam" id="PF04411">
    <property type="entry name" value="PDDEXK_7"/>
    <property type="match status" value="1"/>
</dbReference>
<evidence type="ECO:0000259" key="1">
    <source>
        <dbReference type="Pfam" id="PF09823"/>
    </source>
</evidence>
<dbReference type="InterPro" id="IPR018633">
    <property type="entry name" value="DUF2357"/>
</dbReference>
<keyword evidence="3" id="KW-1185">Reference proteome</keyword>
<name>A0A2U9SGZ3_9PROT</name>
<dbReference type="AlphaFoldDB" id="A0A2U9SGZ3"/>
<organism evidence="2 3">
    <name type="scientific">Azospirillum ramasamyi</name>
    <dbReference type="NCBI Taxonomy" id="682998"/>
    <lineage>
        <taxon>Bacteria</taxon>
        <taxon>Pseudomonadati</taxon>
        <taxon>Pseudomonadota</taxon>
        <taxon>Alphaproteobacteria</taxon>
        <taxon>Rhodospirillales</taxon>
        <taxon>Azospirillaceae</taxon>
        <taxon>Azospirillum</taxon>
    </lineage>
</organism>
<keyword evidence="2" id="KW-0614">Plasmid</keyword>
<geneLocation type="plasmid" evidence="2 3">
    <name>unnamed6</name>
</geneLocation>
<dbReference type="OrthoDB" id="32195at2"/>
<dbReference type="RefSeq" id="WP_111070852.1">
    <property type="nucleotide sequence ID" value="NZ_CP029836.1"/>
</dbReference>
<dbReference type="Proteomes" id="UP000249605">
    <property type="component" value="Plasmid unnamed6"/>
</dbReference>
<gene>
    <name evidence="2" type="ORF">DM194_27625</name>
</gene>
<evidence type="ECO:0000313" key="2">
    <source>
        <dbReference type="EMBL" id="AWU98063.1"/>
    </source>
</evidence>
<dbReference type="EMBL" id="CP029836">
    <property type="protein sequence ID" value="AWU98063.1"/>
    <property type="molecule type" value="Genomic_DNA"/>
</dbReference>
<proteinExistence type="predicted"/>
<dbReference type="InterPro" id="IPR007505">
    <property type="entry name" value="PDDEXK_7"/>
</dbReference>